<evidence type="ECO:0000256" key="3">
    <source>
        <dbReference type="ARBA" id="ARBA00016197"/>
    </source>
</evidence>
<evidence type="ECO:0000256" key="4">
    <source>
        <dbReference type="ARBA" id="ARBA00022946"/>
    </source>
</evidence>
<keyword evidence="5" id="KW-0496">Mitochondrion</keyword>
<evidence type="ECO:0000256" key="2">
    <source>
        <dbReference type="ARBA" id="ARBA00005543"/>
    </source>
</evidence>
<evidence type="ECO:0000256" key="6">
    <source>
        <dbReference type="ARBA" id="ARBA00031849"/>
    </source>
</evidence>
<dbReference type="PANTHER" id="PTHR36091:SF1">
    <property type="entry name" value="ALTERED INHERITANCE OF MITOCHONDRIA PROTEIN 9, MITOCHONDRIAL"/>
    <property type="match status" value="1"/>
</dbReference>
<evidence type="ECO:0000313" key="8">
    <source>
        <dbReference type="EMBL" id="QSS59414.1"/>
    </source>
</evidence>
<dbReference type="InterPro" id="IPR011009">
    <property type="entry name" value="Kinase-like_dom_sf"/>
</dbReference>
<dbReference type="Pfam" id="PF01636">
    <property type="entry name" value="APH"/>
    <property type="match status" value="1"/>
</dbReference>
<feature type="domain" description="Aminoglycoside phosphotransferase" evidence="7">
    <location>
        <begin position="50"/>
        <end position="254"/>
    </location>
</feature>
<comment type="similarity">
    <text evidence="2">Belongs to the AIM9 family.</text>
</comment>
<dbReference type="PANTHER" id="PTHR36091">
    <property type="entry name" value="ALTERED INHERITANCE OF MITOCHONDRIA PROTEIN 9, MITOCHONDRIAL"/>
    <property type="match status" value="1"/>
</dbReference>
<dbReference type="Proteomes" id="UP000663671">
    <property type="component" value="Chromosome 2"/>
</dbReference>
<protein>
    <recommendedName>
        <fullName evidence="3">Altered inheritance of mitochondria protein 9, mitochondrial</fullName>
    </recommendedName>
    <alternativeName>
        <fullName evidence="6">Found in mitochondrial proteome protein 29</fullName>
    </alternativeName>
</protein>
<dbReference type="EMBL" id="CP069109">
    <property type="protein sequence ID" value="QSS59414.1"/>
    <property type="molecule type" value="Genomic_DNA"/>
</dbReference>
<comment type="subcellular location">
    <subcellularLocation>
        <location evidence="1">Mitochondrion</location>
    </subcellularLocation>
</comment>
<dbReference type="OrthoDB" id="2968323at2759"/>
<reference evidence="8" key="1">
    <citation type="submission" date="2021-01" db="EMBL/GenBank/DDBJ databases">
        <title>Chromosome-level genome assembly of a human fungal pathogen reveals clustering of transcriptionally co-regulated genes.</title>
        <authorList>
            <person name="Voorhies M."/>
            <person name="Cohen S."/>
            <person name="Shea T.P."/>
            <person name="Petrus S."/>
            <person name="Munoz J.F."/>
            <person name="Poplawski S."/>
            <person name="Goldman W.E."/>
            <person name="Michael T."/>
            <person name="Cuomo C.A."/>
            <person name="Sil A."/>
            <person name="Beyhan S."/>
        </authorList>
    </citation>
    <scope>NUCLEOTIDE SEQUENCE</scope>
    <source>
        <strain evidence="8">WU24</strain>
    </source>
</reference>
<dbReference type="GO" id="GO:0005739">
    <property type="term" value="C:mitochondrion"/>
    <property type="evidence" value="ECO:0007669"/>
    <property type="project" value="UniProtKB-SubCell"/>
</dbReference>
<proteinExistence type="inferred from homology"/>
<dbReference type="AlphaFoldDB" id="A0A8A1M431"/>
<organism evidence="8">
    <name type="scientific">Ajellomyces capsulatus</name>
    <name type="common">Darling's disease fungus</name>
    <name type="synonym">Histoplasma capsulatum</name>
    <dbReference type="NCBI Taxonomy" id="5037"/>
    <lineage>
        <taxon>Eukaryota</taxon>
        <taxon>Fungi</taxon>
        <taxon>Dikarya</taxon>
        <taxon>Ascomycota</taxon>
        <taxon>Pezizomycotina</taxon>
        <taxon>Eurotiomycetes</taxon>
        <taxon>Eurotiomycetidae</taxon>
        <taxon>Onygenales</taxon>
        <taxon>Ajellomycetaceae</taxon>
        <taxon>Histoplasma</taxon>
    </lineage>
</organism>
<sequence>MTGSSGTQPAAGFGMRKSKLQDRFTPFNVLELQCIAAESIGANKCVAMTKLAEGSFNKIFHLKMDNGSTVIARIPHPIAGPKYYTTASEVATIDFARTVLRIPAPQVHAWSACVDNPVGAEYIIMEEATGTKLEDVWDNLSLEDRIGIMKDLVLVENKLLSVSFSRYGNLYYSGEAVPGTVVAEVVNDTSRELKMDVKTRFSIGPVVIGVPVPYDPNLVASSIWHTDLHAGNLFVDIGRITSVIDWQEAWAGPLVLQGRHPRLVDYQGDIILEPPPNFKDLELNEKARLKRQIASSIILYLYEQQTAKLNPHLNRVLRLKLGRVRCEPISFVGDTWDDDILPLRESLIKNHWHELGFNFACPTHFTQDELQRHTEDGEGWNEVQDFWRAVAGIVARDGWTPHSIHHQQTKMRQDRERFKFKVFMLSCSPNLIVPE</sequence>
<gene>
    <name evidence="8" type="ORF">I7I51_08849</name>
</gene>
<evidence type="ECO:0000259" key="7">
    <source>
        <dbReference type="Pfam" id="PF01636"/>
    </source>
</evidence>
<dbReference type="InterPro" id="IPR051035">
    <property type="entry name" value="Mito_inheritance_9"/>
</dbReference>
<dbReference type="InterPro" id="IPR002575">
    <property type="entry name" value="Aminoglycoside_PTrfase"/>
</dbReference>
<evidence type="ECO:0000256" key="5">
    <source>
        <dbReference type="ARBA" id="ARBA00023128"/>
    </source>
</evidence>
<keyword evidence="4" id="KW-0809">Transit peptide</keyword>
<evidence type="ECO:0000256" key="1">
    <source>
        <dbReference type="ARBA" id="ARBA00004173"/>
    </source>
</evidence>
<dbReference type="VEuPathDB" id="FungiDB:I7I51_08849"/>
<dbReference type="Gene3D" id="3.90.1200.10">
    <property type="match status" value="1"/>
</dbReference>
<dbReference type="SUPFAM" id="SSF56112">
    <property type="entry name" value="Protein kinase-like (PK-like)"/>
    <property type="match status" value="1"/>
</dbReference>
<accession>A0A8A1M431</accession>
<name>A0A8A1M431_AJECA</name>